<evidence type="ECO:0000256" key="4">
    <source>
        <dbReference type="RuleBase" id="RU003719"/>
    </source>
</evidence>
<dbReference type="InterPro" id="IPR036291">
    <property type="entry name" value="NAD(P)-bd_dom_sf"/>
</dbReference>
<dbReference type="Proteomes" id="UP001445335">
    <property type="component" value="Unassembled WGS sequence"/>
</dbReference>
<dbReference type="PANTHER" id="PTHR43026:SF1">
    <property type="entry name" value="2-HYDROXYACID DEHYDROGENASE HOMOLOG 1-RELATED"/>
    <property type="match status" value="1"/>
</dbReference>
<evidence type="ECO:0000259" key="5">
    <source>
        <dbReference type="Pfam" id="PF00389"/>
    </source>
</evidence>
<keyword evidence="3" id="KW-0520">NAD</keyword>
<dbReference type="PROSITE" id="PS00671">
    <property type="entry name" value="D_2_HYDROXYACID_DH_3"/>
    <property type="match status" value="1"/>
</dbReference>
<dbReference type="CDD" id="cd12183">
    <property type="entry name" value="LDH_like_2"/>
    <property type="match status" value="1"/>
</dbReference>
<reference evidence="7 8" key="1">
    <citation type="journal article" date="2024" name="Nat. Commun.">
        <title>Phylogenomics reveals the evolutionary origins of lichenization in chlorophyte algae.</title>
        <authorList>
            <person name="Puginier C."/>
            <person name="Libourel C."/>
            <person name="Otte J."/>
            <person name="Skaloud P."/>
            <person name="Haon M."/>
            <person name="Grisel S."/>
            <person name="Petersen M."/>
            <person name="Berrin J.G."/>
            <person name="Delaux P.M."/>
            <person name="Dal Grande F."/>
            <person name="Keller J."/>
        </authorList>
    </citation>
    <scope>NUCLEOTIDE SEQUENCE [LARGE SCALE GENOMIC DNA]</scope>
    <source>
        <strain evidence="7 8">SAG 245.80</strain>
    </source>
</reference>
<dbReference type="PANTHER" id="PTHR43026">
    <property type="entry name" value="2-HYDROXYACID DEHYDROGENASE HOMOLOG 1-RELATED"/>
    <property type="match status" value="1"/>
</dbReference>
<dbReference type="InterPro" id="IPR006139">
    <property type="entry name" value="D-isomer_2_OHA_DH_cat_dom"/>
</dbReference>
<dbReference type="AlphaFoldDB" id="A0AAW1RH23"/>
<dbReference type="Pfam" id="PF00389">
    <property type="entry name" value="2-Hacid_dh"/>
    <property type="match status" value="1"/>
</dbReference>
<organism evidence="7 8">
    <name type="scientific">Elliptochloris bilobata</name>
    <dbReference type="NCBI Taxonomy" id="381761"/>
    <lineage>
        <taxon>Eukaryota</taxon>
        <taxon>Viridiplantae</taxon>
        <taxon>Chlorophyta</taxon>
        <taxon>core chlorophytes</taxon>
        <taxon>Trebouxiophyceae</taxon>
        <taxon>Trebouxiophyceae incertae sedis</taxon>
        <taxon>Elliptochloris clade</taxon>
        <taxon>Elliptochloris</taxon>
    </lineage>
</organism>
<comment type="similarity">
    <text evidence="1 4">Belongs to the D-isomer specific 2-hydroxyacid dehydrogenase family.</text>
</comment>
<dbReference type="InterPro" id="IPR029753">
    <property type="entry name" value="D-isomer_DH_CS"/>
</dbReference>
<dbReference type="PROSITE" id="PS00065">
    <property type="entry name" value="D_2_HYDROXYACID_DH_1"/>
    <property type="match status" value="1"/>
</dbReference>
<dbReference type="Pfam" id="PF02826">
    <property type="entry name" value="2-Hacid_dh_C"/>
    <property type="match status" value="1"/>
</dbReference>
<dbReference type="SUPFAM" id="SSF52283">
    <property type="entry name" value="Formate/glycerate dehydrogenase catalytic domain-like"/>
    <property type="match status" value="1"/>
</dbReference>
<dbReference type="InterPro" id="IPR058205">
    <property type="entry name" value="D-LDH-like"/>
</dbReference>
<evidence type="ECO:0000259" key="6">
    <source>
        <dbReference type="Pfam" id="PF02826"/>
    </source>
</evidence>
<accession>A0AAW1RH23</accession>
<evidence type="ECO:0000313" key="8">
    <source>
        <dbReference type="Proteomes" id="UP001445335"/>
    </source>
</evidence>
<evidence type="ECO:0000313" key="7">
    <source>
        <dbReference type="EMBL" id="KAK9832601.1"/>
    </source>
</evidence>
<dbReference type="InterPro" id="IPR029752">
    <property type="entry name" value="D-isomer_DH_CS1"/>
</dbReference>
<feature type="domain" description="D-isomer specific 2-hydroxyacid dehydrogenase NAD-binding" evidence="6">
    <location>
        <begin position="129"/>
        <end position="322"/>
    </location>
</feature>
<proteinExistence type="inferred from homology"/>
<evidence type="ECO:0000256" key="1">
    <source>
        <dbReference type="ARBA" id="ARBA00005854"/>
    </source>
</evidence>
<dbReference type="GO" id="GO:0016616">
    <property type="term" value="F:oxidoreductase activity, acting on the CH-OH group of donors, NAD or NADP as acceptor"/>
    <property type="evidence" value="ECO:0007669"/>
    <property type="project" value="InterPro"/>
</dbReference>
<evidence type="ECO:0000256" key="2">
    <source>
        <dbReference type="ARBA" id="ARBA00023002"/>
    </source>
</evidence>
<dbReference type="EMBL" id="JALJOU010000040">
    <property type="protein sequence ID" value="KAK9832601.1"/>
    <property type="molecule type" value="Genomic_DNA"/>
</dbReference>
<evidence type="ECO:0000256" key="3">
    <source>
        <dbReference type="ARBA" id="ARBA00023027"/>
    </source>
</evidence>
<comment type="caution">
    <text evidence="7">The sequence shown here is derived from an EMBL/GenBank/DDBJ whole genome shotgun (WGS) entry which is preliminary data.</text>
</comment>
<protein>
    <recommendedName>
        <fullName evidence="9">D-lactate dehydrogenase</fullName>
    </recommendedName>
</protein>
<name>A0AAW1RH23_9CHLO</name>
<keyword evidence="2 4" id="KW-0560">Oxidoreductase</keyword>
<keyword evidence="8" id="KW-1185">Reference proteome</keyword>
<feature type="domain" description="D-isomer specific 2-hydroxyacid dehydrogenase catalytic" evidence="5">
    <location>
        <begin position="32"/>
        <end position="341"/>
    </location>
</feature>
<dbReference type="GO" id="GO:0051287">
    <property type="term" value="F:NAD binding"/>
    <property type="evidence" value="ECO:0007669"/>
    <property type="project" value="InterPro"/>
</dbReference>
<evidence type="ECO:0008006" key="9">
    <source>
        <dbReference type="Google" id="ProtNLM"/>
    </source>
</evidence>
<sequence length="359" mass="38575">MRGAALCVTASSTAAQEGSLRICSFSAQNYVREFLEGPLRASFPNSAFFEAALDLDTAQLAGGYDAACLFVNDLASEPVIKRLAEGGVRFLAMRCAGFDKVDVAAAAEAGIRVARVPTYSPHSVAEHAVAMLLCLNRNLHHAYLRVREGDYSLSGLVGFELRTKVVGIVGTGAIGLAACQIFRGFGSRVLAYDIREDPAAVALGVEYVSKERLLREVDIVSLHCPLLPSTYHIIDAESIATMKPGAIIVNVSRGGLVDTDAACNALESGQLGGLACDVYEHEGSLFFKDWRTCQLKEGFKVWDRKFQLLKTFPNVLISPHSAFLTSEALANIAATTVENLKVLQAFEAGLPTLNELKAM</sequence>
<dbReference type="InterPro" id="IPR006140">
    <property type="entry name" value="D-isomer_DH_NAD-bd"/>
</dbReference>
<dbReference type="SUPFAM" id="SSF51735">
    <property type="entry name" value="NAD(P)-binding Rossmann-fold domains"/>
    <property type="match status" value="1"/>
</dbReference>
<dbReference type="Gene3D" id="3.40.50.720">
    <property type="entry name" value="NAD(P)-binding Rossmann-like Domain"/>
    <property type="match status" value="2"/>
</dbReference>
<gene>
    <name evidence="7" type="ORF">WJX81_002765</name>
</gene>